<dbReference type="EMBL" id="BARS01053203">
    <property type="protein sequence ID" value="GAG49584.1"/>
    <property type="molecule type" value="Genomic_DNA"/>
</dbReference>
<accession>X0Y173</accession>
<organism evidence="2">
    <name type="scientific">marine sediment metagenome</name>
    <dbReference type="NCBI Taxonomy" id="412755"/>
    <lineage>
        <taxon>unclassified sequences</taxon>
        <taxon>metagenomes</taxon>
        <taxon>ecological metagenomes</taxon>
    </lineage>
</organism>
<feature type="region of interest" description="Disordered" evidence="1">
    <location>
        <begin position="195"/>
        <end position="216"/>
    </location>
</feature>
<gene>
    <name evidence="2" type="ORF">S01H1_78982</name>
</gene>
<reference evidence="2" key="1">
    <citation type="journal article" date="2014" name="Front. Microbiol.">
        <title>High frequency of phylogenetically diverse reductive dehalogenase-homologous genes in deep subseafloor sedimentary metagenomes.</title>
        <authorList>
            <person name="Kawai M."/>
            <person name="Futagami T."/>
            <person name="Toyoda A."/>
            <person name="Takaki Y."/>
            <person name="Nishi S."/>
            <person name="Hori S."/>
            <person name="Arai W."/>
            <person name="Tsubouchi T."/>
            <person name="Morono Y."/>
            <person name="Uchiyama I."/>
            <person name="Ito T."/>
            <person name="Fujiyama A."/>
            <person name="Inagaki F."/>
            <person name="Takami H."/>
        </authorList>
    </citation>
    <scope>NUCLEOTIDE SEQUENCE</scope>
    <source>
        <strain evidence="2">Expedition CK06-06</strain>
    </source>
</reference>
<protein>
    <submittedName>
        <fullName evidence="2">Uncharacterized protein</fullName>
    </submittedName>
</protein>
<dbReference type="AlphaFoldDB" id="X0Y173"/>
<sequence>AGQKEISGRKAKGWRFKDAEWVCTIWADAKTGDLLEAEWQTGTSRMVMSGFVLDKELDEGLFNLKPPDDYFHTRAKFARGDPSEKDVILLLRIWAMGGGDVFPEALDARKFSEAAAKVDWKQLGIEMGIKSREESDKVNDAISRAFWWLYSGHQWTYAGKGVRLGEEAKPIFWYRPKESKTCRVIYGDLSVKDIRPEDLPKAPPKRAETRPAVESD</sequence>
<name>X0Y173_9ZZZZ</name>
<feature type="non-terminal residue" evidence="2">
    <location>
        <position position="1"/>
    </location>
</feature>
<evidence type="ECO:0000256" key="1">
    <source>
        <dbReference type="SAM" id="MobiDB-lite"/>
    </source>
</evidence>
<proteinExistence type="predicted"/>
<comment type="caution">
    <text evidence="2">The sequence shown here is derived from an EMBL/GenBank/DDBJ whole genome shotgun (WGS) entry which is preliminary data.</text>
</comment>
<evidence type="ECO:0000313" key="2">
    <source>
        <dbReference type="EMBL" id="GAG49584.1"/>
    </source>
</evidence>